<dbReference type="InterPro" id="IPR009908">
    <property type="entry name" value="Methylamine_util_MauE"/>
</dbReference>
<proteinExistence type="predicted"/>
<evidence type="ECO:0000256" key="3">
    <source>
        <dbReference type="ARBA" id="ARBA00022989"/>
    </source>
</evidence>
<dbReference type="Pfam" id="PF07291">
    <property type="entry name" value="MauE"/>
    <property type="match status" value="1"/>
</dbReference>
<feature type="transmembrane region" description="Helical" evidence="5">
    <location>
        <begin position="146"/>
        <end position="162"/>
    </location>
</feature>
<dbReference type="Proteomes" id="UP000195208">
    <property type="component" value="Unassembled WGS sequence"/>
</dbReference>
<evidence type="ECO:0000313" key="8">
    <source>
        <dbReference type="Proteomes" id="UP000195208"/>
    </source>
</evidence>
<reference evidence="7 8" key="1">
    <citation type="submission" date="2017-04" db="EMBL/GenBank/DDBJ databases">
        <title>Staphylococcus agnetis, a potential pathogen in the broiler production.</title>
        <authorList>
            <person name="Poulsen L."/>
        </authorList>
    </citation>
    <scope>NUCLEOTIDE SEQUENCE [LARGE SCALE GENOMIC DNA]</scope>
    <source>
        <strain evidence="7 8">723_310714_2_2_spleen</strain>
    </source>
</reference>
<evidence type="ECO:0000256" key="2">
    <source>
        <dbReference type="ARBA" id="ARBA00022692"/>
    </source>
</evidence>
<comment type="caution">
    <text evidence="7">The sequence shown here is derived from an EMBL/GenBank/DDBJ whole genome shotgun (WGS) entry which is preliminary data.</text>
</comment>
<keyword evidence="4 5" id="KW-0472">Membrane</keyword>
<evidence type="ECO:0000256" key="1">
    <source>
        <dbReference type="ARBA" id="ARBA00004141"/>
    </source>
</evidence>
<gene>
    <name evidence="7" type="ORF">B9M88_12520</name>
</gene>
<protein>
    <recommendedName>
        <fullName evidence="6">Methylamine utilisation protein MauE domain-containing protein</fullName>
    </recommendedName>
</protein>
<keyword evidence="2 5" id="KW-0812">Transmembrane</keyword>
<dbReference type="RefSeq" id="WP_085621945.1">
    <property type="nucleotide sequence ID" value="NZ_CP094809.1"/>
</dbReference>
<feature type="transmembrane region" description="Helical" evidence="5">
    <location>
        <begin position="75"/>
        <end position="95"/>
    </location>
</feature>
<feature type="transmembrane region" description="Helical" evidence="5">
    <location>
        <begin position="49"/>
        <end position="69"/>
    </location>
</feature>
<sequence length="166" mass="19275">MIDIIIFITQSIVIYILFFSILSAFLKIMSLEYFLSVVHDLTHFKYKDTYIIIASSIFLSLELIFPILVFIKNDMYGFFIISIISIYLIASFIILPSIIKGSTKNCGCYGKFFKTKVSWKKLVENSIYISFLIISLNLSIPHISKEMYVCGLFLLIIRIYFLRKGN</sequence>
<comment type="subcellular location">
    <subcellularLocation>
        <location evidence="1">Membrane</location>
        <topology evidence="1">Multi-pass membrane protein</topology>
    </subcellularLocation>
</comment>
<evidence type="ECO:0000256" key="4">
    <source>
        <dbReference type="ARBA" id="ARBA00023136"/>
    </source>
</evidence>
<feature type="transmembrane region" description="Helical" evidence="5">
    <location>
        <begin position="6"/>
        <end position="28"/>
    </location>
</feature>
<evidence type="ECO:0000256" key="5">
    <source>
        <dbReference type="SAM" id="Phobius"/>
    </source>
</evidence>
<feature type="domain" description="Methylamine utilisation protein MauE" evidence="6">
    <location>
        <begin position="10"/>
        <end position="135"/>
    </location>
</feature>
<organism evidence="7 8">
    <name type="scientific">Staphylococcus agnetis</name>
    <dbReference type="NCBI Taxonomy" id="985762"/>
    <lineage>
        <taxon>Bacteria</taxon>
        <taxon>Bacillati</taxon>
        <taxon>Bacillota</taxon>
        <taxon>Bacilli</taxon>
        <taxon>Bacillales</taxon>
        <taxon>Staphylococcaceae</taxon>
        <taxon>Staphylococcus</taxon>
    </lineage>
</organism>
<keyword evidence="3 5" id="KW-1133">Transmembrane helix</keyword>
<evidence type="ECO:0000313" key="7">
    <source>
        <dbReference type="EMBL" id="OTW29954.1"/>
    </source>
</evidence>
<keyword evidence="8" id="KW-1185">Reference proteome</keyword>
<name>A0ABX3Z0G4_9STAP</name>
<accession>A0ABX3Z0G4</accession>
<evidence type="ECO:0000259" key="6">
    <source>
        <dbReference type="Pfam" id="PF07291"/>
    </source>
</evidence>
<dbReference type="EMBL" id="NEFX01000048">
    <property type="protein sequence ID" value="OTW29954.1"/>
    <property type="molecule type" value="Genomic_DNA"/>
</dbReference>